<dbReference type="Proteomes" id="UP000234331">
    <property type="component" value="Unassembled WGS sequence"/>
</dbReference>
<dbReference type="AlphaFoldDB" id="A0A2I2KUI1"/>
<dbReference type="EMBL" id="FZMO01000246">
    <property type="protein sequence ID" value="SNQ49320.1"/>
    <property type="molecule type" value="Genomic_DNA"/>
</dbReference>
<protein>
    <submittedName>
        <fullName evidence="2">Coenzyme F390 synthetase</fullName>
    </submittedName>
</protein>
<dbReference type="RefSeq" id="WP_133150731.1">
    <property type="nucleotide sequence ID" value="NZ_FZMO01000246.1"/>
</dbReference>
<reference evidence="2 3" key="1">
    <citation type="submission" date="2017-06" db="EMBL/GenBank/DDBJ databases">
        <authorList>
            <person name="Kim H.J."/>
            <person name="Triplett B.A."/>
        </authorList>
    </citation>
    <scope>NUCLEOTIDE SEQUENCE [LARGE SCALE GENOMIC DNA]</scope>
    <source>
        <strain evidence="2">FRACA_ARgP5</strain>
    </source>
</reference>
<dbReference type="InterPro" id="IPR042099">
    <property type="entry name" value="ANL_N_sf"/>
</dbReference>
<keyword evidence="3" id="KW-1185">Reference proteome</keyword>
<evidence type="ECO:0000256" key="1">
    <source>
        <dbReference type="SAM" id="MobiDB-lite"/>
    </source>
</evidence>
<feature type="compositionally biased region" description="Basic and acidic residues" evidence="1">
    <location>
        <begin position="18"/>
        <end position="27"/>
    </location>
</feature>
<feature type="compositionally biased region" description="Low complexity" evidence="1">
    <location>
        <begin position="1"/>
        <end position="15"/>
    </location>
</feature>
<sequence>MTAVSSSPVESSPGSRLLEPERETASAERIREVQLRRAVELSRLAQERSAFYRESFGAAGISPGDIASWEDFETRVPFMSKDAIRAWRDRTGDGFGGLLTVDPSDVTTVTASSGTTGDPTFFVEQWPGQVCSPLTACYLRSLWELGVRPGDTVLCNPAGLRGYLEDGFRALGAVPLLVDTWMGNWDEVAEVIRRYRPTYAQLMSPHLVELERLAHRGVDMRELMSSFVGVGFAGEPLGARMREKLTSEWGLKLWVYTSAGDTGLAWECGEHDGYHLNWDETLVEVLDADGRAVGDGEVGELVVTALDNDVYPLIRYRTDDLVRLTRETCGCGRTSPRMWVLGRAGDETVVAGRAVLPHEVWSIVEQEEETETGLFQIIRPQREVERLRVRVGFEDSGEVDLADLCRRLTASLSSRLGIPADLVDLLPETADQLLRRGSAAKVPRVAKS</sequence>
<dbReference type="InterPro" id="IPR045851">
    <property type="entry name" value="AMP-bd_C_sf"/>
</dbReference>
<dbReference type="PANTHER" id="PTHR43845">
    <property type="entry name" value="BLR5969 PROTEIN"/>
    <property type="match status" value="1"/>
</dbReference>
<evidence type="ECO:0000313" key="2">
    <source>
        <dbReference type="EMBL" id="SNQ49320.1"/>
    </source>
</evidence>
<dbReference type="Gene3D" id="3.40.50.12780">
    <property type="entry name" value="N-terminal domain of ligase-like"/>
    <property type="match status" value="1"/>
</dbReference>
<dbReference type="SUPFAM" id="SSF56801">
    <property type="entry name" value="Acetyl-CoA synthetase-like"/>
    <property type="match status" value="1"/>
</dbReference>
<accession>A0A2I2KUI1</accession>
<dbReference type="PANTHER" id="PTHR43845:SF1">
    <property type="entry name" value="BLR5969 PROTEIN"/>
    <property type="match status" value="1"/>
</dbReference>
<gene>
    <name evidence="2" type="ORF">FRACA_320019</name>
</gene>
<proteinExistence type="predicted"/>
<name>A0A2I2KUI1_9ACTN</name>
<organism evidence="2 3">
    <name type="scientific">Frankia canadensis</name>
    <dbReference type="NCBI Taxonomy" id="1836972"/>
    <lineage>
        <taxon>Bacteria</taxon>
        <taxon>Bacillati</taxon>
        <taxon>Actinomycetota</taxon>
        <taxon>Actinomycetes</taxon>
        <taxon>Frankiales</taxon>
        <taxon>Frankiaceae</taxon>
        <taxon>Frankia</taxon>
    </lineage>
</organism>
<evidence type="ECO:0000313" key="3">
    <source>
        <dbReference type="Proteomes" id="UP000234331"/>
    </source>
</evidence>
<dbReference type="Gene3D" id="3.30.300.30">
    <property type="match status" value="1"/>
</dbReference>
<dbReference type="OrthoDB" id="9803968at2"/>
<feature type="region of interest" description="Disordered" evidence="1">
    <location>
        <begin position="1"/>
        <end position="27"/>
    </location>
</feature>